<accession>A0A2I4EMD1</accession>
<dbReference type="RefSeq" id="XP_018820556.1">
    <property type="nucleotide sequence ID" value="XM_018965011.1"/>
</dbReference>
<dbReference type="STRING" id="51240.A0A2I4EMD1"/>
<evidence type="ECO:0000313" key="1">
    <source>
        <dbReference type="Proteomes" id="UP000235220"/>
    </source>
</evidence>
<dbReference type="Gramene" id="Jr03_21220_p1">
    <property type="protein sequence ID" value="cds.Jr03_21220_p1"/>
    <property type="gene ID" value="Jr03_21220"/>
</dbReference>
<sequence>MSWKHLCRLVRKFNVVIVAISESFSEVSKMDQLAYLLGLSNHCSNAEMGGKLWVFWSESYEFEVLCMSNQMITGWVRNGVENFLVTFVFAKCNPVERRGLWDSLKATCIEGPWLVVGDFNIIRDDQERVGGNPRPLNSMAEFNECLDSCGLLDLTVDGRRMSWCNGHNGCTHSWARLDLALINSSFGISYPSAFFEYLTRKHSDHSPMLLRFKRSEVIYGPHPFHFQNMWCNNASFKPFVEAIWRELL</sequence>
<dbReference type="Proteomes" id="UP000235220">
    <property type="component" value="Chromosome 3"/>
</dbReference>
<dbReference type="PANTHER" id="PTHR33710">
    <property type="entry name" value="BNAC02G09200D PROTEIN"/>
    <property type="match status" value="1"/>
</dbReference>
<organism evidence="1 2">
    <name type="scientific">Juglans regia</name>
    <name type="common">English walnut</name>
    <dbReference type="NCBI Taxonomy" id="51240"/>
    <lineage>
        <taxon>Eukaryota</taxon>
        <taxon>Viridiplantae</taxon>
        <taxon>Streptophyta</taxon>
        <taxon>Embryophyta</taxon>
        <taxon>Tracheophyta</taxon>
        <taxon>Spermatophyta</taxon>
        <taxon>Magnoliopsida</taxon>
        <taxon>eudicotyledons</taxon>
        <taxon>Gunneridae</taxon>
        <taxon>Pentapetalae</taxon>
        <taxon>rosids</taxon>
        <taxon>fabids</taxon>
        <taxon>Fagales</taxon>
        <taxon>Juglandaceae</taxon>
        <taxon>Juglans</taxon>
    </lineage>
</organism>
<dbReference type="SUPFAM" id="SSF56219">
    <property type="entry name" value="DNase I-like"/>
    <property type="match status" value="1"/>
</dbReference>
<dbReference type="KEGG" id="jre:108990897"/>
<keyword evidence="1" id="KW-1185">Reference proteome</keyword>
<protein>
    <submittedName>
        <fullName evidence="2">Uncharacterized protein LOC108990897</fullName>
    </submittedName>
</protein>
<gene>
    <name evidence="2" type="primary">LOC108990897</name>
</gene>
<dbReference type="GeneID" id="108990897"/>
<reference evidence="2" key="1">
    <citation type="submission" date="2025-08" db="UniProtKB">
        <authorList>
            <consortium name="RefSeq"/>
        </authorList>
    </citation>
    <scope>IDENTIFICATION</scope>
    <source>
        <tissue evidence="2">Leaves</tissue>
    </source>
</reference>
<proteinExistence type="predicted"/>
<name>A0A2I4EMD1_JUGRE</name>
<evidence type="ECO:0000313" key="2">
    <source>
        <dbReference type="RefSeq" id="XP_018820556.1"/>
    </source>
</evidence>
<dbReference type="InterPro" id="IPR036691">
    <property type="entry name" value="Endo/exonu/phosph_ase_sf"/>
</dbReference>
<dbReference type="AlphaFoldDB" id="A0A2I4EMD1"/>
<dbReference type="OrthoDB" id="1930966at2759"/>
<dbReference type="Gene3D" id="3.60.10.10">
    <property type="entry name" value="Endonuclease/exonuclease/phosphatase"/>
    <property type="match status" value="1"/>
</dbReference>
<dbReference type="PANTHER" id="PTHR33710:SF13">
    <property type="entry name" value="ENDONUCLEASE_EXONUCLEASE_PHOSPHATASE FAMILY PROTEIN"/>
    <property type="match status" value="1"/>
</dbReference>